<dbReference type="Proteomes" id="UP000245884">
    <property type="component" value="Unassembled WGS sequence"/>
</dbReference>
<dbReference type="GeneID" id="37030572"/>
<gene>
    <name evidence="3" type="ORF">BDZ90DRAFT_270643</name>
</gene>
<keyword evidence="2" id="KW-0812">Transmembrane</keyword>
<dbReference type="AlphaFoldDB" id="A0A316USP2"/>
<proteinExistence type="predicted"/>
<dbReference type="RefSeq" id="XP_025362931.1">
    <property type="nucleotide sequence ID" value="XM_025508749.1"/>
</dbReference>
<dbReference type="EMBL" id="KZ819665">
    <property type="protein sequence ID" value="PWN28319.1"/>
    <property type="molecule type" value="Genomic_DNA"/>
</dbReference>
<reference evidence="3 4" key="1">
    <citation type="journal article" date="2018" name="Mol. Biol. Evol.">
        <title>Broad Genomic Sampling Reveals a Smut Pathogenic Ancestry of the Fungal Clade Ustilaginomycotina.</title>
        <authorList>
            <person name="Kijpornyongpan T."/>
            <person name="Mondo S.J."/>
            <person name="Barry K."/>
            <person name="Sandor L."/>
            <person name="Lee J."/>
            <person name="Lipzen A."/>
            <person name="Pangilinan J."/>
            <person name="LaButti K."/>
            <person name="Hainaut M."/>
            <person name="Henrissat B."/>
            <person name="Grigoriev I.V."/>
            <person name="Spatafora J.W."/>
            <person name="Aime M.C."/>
        </authorList>
    </citation>
    <scope>NUCLEOTIDE SEQUENCE [LARGE SCALE GENOMIC DNA]</scope>
    <source>
        <strain evidence="3 4">MCA 5214</strain>
    </source>
</reference>
<protein>
    <submittedName>
        <fullName evidence="3">Uncharacterized protein</fullName>
    </submittedName>
</protein>
<sequence length="578" mass="62540">MPALTAERVEPTRPTAQVAEELGHRVITAQPTPLPLLPNMTAVRLPAAAINQLKQEGSAVFGPYIVAENEQHHFHQERSHHERADKVPHDCYTGYGHFSCYPTKKTKVVQGQWSKFIWNTSEPSLTSNGGYVDVYLFRQDSNKVVTSFTHIPNEQGRVAFMPQDSWWQEDPAAHQLPEGRNKTWPFYFAITPAEQGLEGKEGSAISRLATWHAVQTARPALLAALPSTATSFPPSDAIMPSSILITRPTAYPPSPTTSNSVNGTLNTPTSATERHHMPHWAIGLVTFFALLLLGLTIMRGYYLAQVRRRQHERKLAASHKRRAMRASFATASALVGIPVVGGAAAAQRSSSTTSDGERYGRPSTRNTAVVRSREASPAYRNFINSGHGDPSTTLLPDQAALVAQAYRSTLRQPPIAAGRFNVKQASSSPAPSPSRSASHRVAVPARSASLTAIVESSAKTIDKKSTGVEEMTEISKRSASLDAGQALLKGELATEGTSLQNVGGVRTAEVVKDGRAESESATGADGVEESGKSRDENEEDEMATTGHDGQVAEVIRWDELVNKTKDEDKGKDKEAGTS</sequence>
<evidence type="ECO:0000313" key="4">
    <source>
        <dbReference type="Proteomes" id="UP000245884"/>
    </source>
</evidence>
<evidence type="ECO:0000256" key="1">
    <source>
        <dbReference type="SAM" id="MobiDB-lite"/>
    </source>
</evidence>
<feature type="region of interest" description="Disordered" evidence="1">
    <location>
        <begin position="512"/>
        <end position="578"/>
    </location>
</feature>
<dbReference type="STRING" id="1569628.A0A316USP2"/>
<keyword evidence="2" id="KW-0472">Membrane</keyword>
<feature type="region of interest" description="Disordered" evidence="1">
    <location>
        <begin position="345"/>
        <end position="371"/>
    </location>
</feature>
<dbReference type="OrthoDB" id="2278929at2759"/>
<feature type="transmembrane region" description="Helical" evidence="2">
    <location>
        <begin position="280"/>
        <end position="302"/>
    </location>
</feature>
<evidence type="ECO:0000256" key="2">
    <source>
        <dbReference type="SAM" id="Phobius"/>
    </source>
</evidence>
<name>A0A316USP2_9BASI</name>
<feature type="compositionally biased region" description="Low complexity" evidence="1">
    <location>
        <begin position="345"/>
        <end position="354"/>
    </location>
</feature>
<feature type="compositionally biased region" description="Basic and acidic residues" evidence="1">
    <location>
        <begin position="555"/>
        <end position="578"/>
    </location>
</feature>
<feature type="transmembrane region" description="Helical" evidence="2">
    <location>
        <begin position="323"/>
        <end position="345"/>
    </location>
</feature>
<keyword evidence="4" id="KW-1185">Reference proteome</keyword>
<accession>A0A316USP2</accession>
<feature type="region of interest" description="Disordered" evidence="1">
    <location>
        <begin position="421"/>
        <end position="441"/>
    </location>
</feature>
<evidence type="ECO:0000313" key="3">
    <source>
        <dbReference type="EMBL" id="PWN28319.1"/>
    </source>
</evidence>
<keyword evidence="2" id="KW-1133">Transmembrane helix</keyword>
<feature type="compositionally biased region" description="Low complexity" evidence="1">
    <location>
        <begin position="425"/>
        <end position="436"/>
    </location>
</feature>
<organism evidence="3 4">
    <name type="scientific">Jaminaea rosea</name>
    <dbReference type="NCBI Taxonomy" id="1569628"/>
    <lineage>
        <taxon>Eukaryota</taxon>
        <taxon>Fungi</taxon>
        <taxon>Dikarya</taxon>
        <taxon>Basidiomycota</taxon>
        <taxon>Ustilaginomycotina</taxon>
        <taxon>Exobasidiomycetes</taxon>
        <taxon>Microstromatales</taxon>
        <taxon>Microstromatales incertae sedis</taxon>
        <taxon>Jaminaea</taxon>
    </lineage>
</organism>